<sequence length="217" mass="25104">MRVKTKLLIALTVVITIGIGYFIYKLVVSEHFRAVTEVRLSLLFQRKTLEPPLFELVLEIPKSHFKVREEIPVKLYLVNKSNYPITIVHSISFPQFLIYDEANKPIFGGLTRLFERFPVLRPGQPYYGYGRRAPLPQKPQVVHFWRVNDSLKIANLYDGFGIIALKPGVYTLKAIAEFEILDMKRYTNLISGGSNIDGRRVIGKKELFTQPFRVYIE</sequence>
<keyword evidence="1" id="KW-1133">Transmembrane helix</keyword>
<reference evidence="2 3" key="1">
    <citation type="journal article" date="2021" name="bioRxiv">
        <title>Unique metabolic strategies in Hadean analogues reveal hints for primordial physiology.</title>
        <authorList>
            <person name="Nobu M.K."/>
            <person name="Nakai R."/>
            <person name="Tamazawa S."/>
            <person name="Mori H."/>
            <person name="Toyoda A."/>
            <person name="Ijiri A."/>
            <person name="Suzuki S."/>
            <person name="Kurokawa K."/>
            <person name="Kamagata Y."/>
            <person name="Tamaki H."/>
        </authorList>
    </citation>
    <scope>NUCLEOTIDE SEQUENCE [LARGE SCALE GENOMIC DNA]</scope>
    <source>
        <strain evidence="2">BS525</strain>
    </source>
</reference>
<evidence type="ECO:0000313" key="3">
    <source>
        <dbReference type="Proteomes" id="UP000811545"/>
    </source>
</evidence>
<proteinExistence type="predicted"/>
<feature type="transmembrane region" description="Helical" evidence="1">
    <location>
        <begin position="7"/>
        <end position="24"/>
    </location>
</feature>
<dbReference type="Proteomes" id="UP000811545">
    <property type="component" value="Unassembled WGS sequence"/>
</dbReference>
<keyword evidence="1" id="KW-0472">Membrane</keyword>
<evidence type="ECO:0000313" key="2">
    <source>
        <dbReference type="EMBL" id="MBT9145459.1"/>
    </source>
</evidence>
<dbReference type="AlphaFoldDB" id="A0A9E2BI36"/>
<organism evidence="2 3">
    <name type="scientific">Psychracetigena formicireducens</name>
    <dbReference type="NCBI Taxonomy" id="2986056"/>
    <lineage>
        <taxon>Bacteria</taxon>
        <taxon>Bacillati</taxon>
        <taxon>Candidatus Lithacetigenota</taxon>
        <taxon>Candidatus Psychracetigena</taxon>
    </lineage>
</organism>
<keyword evidence="1" id="KW-0812">Transmembrane</keyword>
<dbReference type="EMBL" id="QLTW01000096">
    <property type="protein sequence ID" value="MBT9145459.1"/>
    <property type="molecule type" value="Genomic_DNA"/>
</dbReference>
<evidence type="ECO:0000256" key="1">
    <source>
        <dbReference type="SAM" id="Phobius"/>
    </source>
</evidence>
<protein>
    <submittedName>
        <fullName evidence="2">Uncharacterized protein</fullName>
    </submittedName>
</protein>
<gene>
    <name evidence="2" type="ORF">DDT42_01330</name>
</gene>
<comment type="caution">
    <text evidence="2">The sequence shown here is derived from an EMBL/GenBank/DDBJ whole genome shotgun (WGS) entry which is preliminary data.</text>
</comment>
<name>A0A9E2BI36_PSYF1</name>
<accession>A0A9E2BI36</accession>